<organism evidence="1">
    <name type="scientific">Tanacetum cinerariifolium</name>
    <name type="common">Dalmatian daisy</name>
    <name type="synonym">Chrysanthemum cinerariifolium</name>
    <dbReference type="NCBI Taxonomy" id="118510"/>
    <lineage>
        <taxon>Eukaryota</taxon>
        <taxon>Viridiplantae</taxon>
        <taxon>Streptophyta</taxon>
        <taxon>Embryophyta</taxon>
        <taxon>Tracheophyta</taxon>
        <taxon>Spermatophyta</taxon>
        <taxon>Magnoliopsida</taxon>
        <taxon>eudicotyledons</taxon>
        <taxon>Gunneridae</taxon>
        <taxon>Pentapetalae</taxon>
        <taxon>asterids</taxon>
        <taxon>campanulids</taxon>
        <taxon>Asterales</taxon>
        <taxon>Asteraceae</taxon>
        <taxon>Asteroideae</taxon>
        <taxon>Anthemideae</taxon>
        <taxon>Anthemidinae</taxon>
        <taxon>Tanacetum</taxon>
    </lineage>
</organism>
<comment type="caution">
    <text evidence="1">The sequence shown here is derived from an EMBL/GenBank/DDBJ whole genome shotgun (WGS) entry which is preliminary data.</text>
</comment>
<name>A0A699HL94_TANCI</name>
<accession>A0A699HL94</accession>
<feature type="non-terminal residue" evidence="1">
    <location>
        <position position="1"/>
    </location>
</feature>
<protein>
    <submittedName>
        <fullName evidence="1">Uncharacterized protein</fullName>
    </submittedName>
</protein>
<sequence length="39" mass="3937">QGLLVVVGGLQERYGLKEMDDGVAGKGVQALGGKVVHSA</sequence>
<dbReference type="AlphaFoldDB" id="A0A699HL94"/>
<dbReference type="EMBL" id="BKCJ010183009">
    <property type="protein sequence ID" value="GEY49117.1"/>
    <property type="molecule type" value="Genomic_DNA"/>
</dbReference>
<reference evidence="1" key="1">
    <citation type="journal article" date="2019" name="Sci. Rep.">
        <title>Draft genome of Tanacetum cinerariifolium, the natural source of mosquito coil.</title>
        <authorList>
            <person name="Yamashiro T."/>
            <person name="Shiraishi A."/>
            <person name="Satake H."/>
            <person name="Nakayama K."/>
        </authorList>
    </citation>
    <scope>NUCLEOTIDE SEQUENCE</scope>
</reference>
<proteinExistence type="predicted"/>
<gene>
    <name evidence="1" type="ORF">Tci_421091</name>
</gene>
<evidence type="ECO:0000313" key="1">
    <source>
        <dbReference type="EMBL" id="GEY49117.1"/>
    </source>
</evidence>